<dbReference type="InterPro" id="IPR000086">
    <property type="entry name" value="NUDIX_hydrolase_dom"/>
</dbReference>
<reference evidence="2" key="1">
    <citation type="submission" date="2013-11" db="EMBL/GenBank/DDBJ databases">
        <title>Genome sequence of the fusiform rust pathogen reveals effectors for host alternation and coevolution with pine.</title>
        <authorList>
            <consortium name="DOE Joint Genome Institute"/>
            <person name="Smith K."/>
            <person name="Pendleton A."/>
            <person name="Kubisiak T."/>
            <person name="Anderson C."/>
            <person name="Salamov A."/>
            <person name="Aerts A."/>
            <person name="Riley R."/>
            <person name="Clum A."/>
            <person name="Lindquist E."/>
            <person name="Ence D."/>
            <person name="Campbell M."/>
            <person name="Kronenberg Z."/>
            <person name="Feau N."/>
            <person name="Dhillon B."/>
            <person name="Hamelin R."/>
            <person name="Burleigh J."/>
            <person name="Smith J."/>
            <person name="Yandell M."/>
            <person name="Nelson C."/>
            <person name="Grigoriev I."/>
            <person name="Davis J."/>
        </authorList>
    </citation>
    <scope>NUCLEOTIDE SEQUENCE</scope>
    <source>
        <strain evidence="2">G11</strain>
    </source>
</reference>
<comment type="caution">
    <text evidence="2">The sequence shown here is derived from an EMBL/GenBank/DDBJ whole genome shotgun (WGS) entry which is preliminary data.</text>
</comment>
<name>A0A9P6NAK8_9BASI</name>
<evidence type="ECO:0000313" key="2">
    <source>
        <dbReference type="EMBL" id="KAG0140777.1"/>
    </source>
</evidence>
<evidence type="ECO:0000313" key="3">
    <source>
        <dbReference type="Proteomes" id="UP000886653"/>
    </source>
</evidence>
<dbReference type="SUPFAM" id="SSF55811">
    <property type="entry name" value="Nudix"/>
    <property type="match status" value="1"/>
</dbReference>
<protein>
    <recommendedName>
        <fullName evidence="1">Nudix hydrolase domain-containing protein</fullName>
    </recommendedName>
</protein>
<accession>A0A9P6NAK8</accession>
<dbReference type="InterPro" id="IPR015797">
    <property type="entry name" value="NUDIX_hydrolase-like_dom_sf"/>
</dbReference>
<proteinExistence type="predicted"/>
<gene>
    <name evidence="2" type="ORF">CROQUDRAFT_335437</name>
</gene>
<organism evidence="2 3">
    <name type="scientific">Cronartium quercuum f. sp. fusiforme G11</name>
    <dbReference type="NCBI Taxonomy" id="708437"/>
    <lineage>
        <taxon>Eukaryota</taxon>
        <taxon>Fungi</taxon>
        <taxon>Dikarya</taxon>
        <taxon>Basidiomycota</taxon>
        <taxon>Pucciniomycotina</taxon>
        <taxon>Pucciniomycetes</taxon>
        <taxon>Pucciniales</taxon>
        <taxon>Coleosporiaceae</taxon>
        <taxon>Cronartium</taxon>
    </lineage>
</organism>
<keyword evidence="3" id="KW-1185">Reference proteome</keyword>
<dbReference type="EMBL" id="MU167420">
    <property type="protein sequence ID" value="KAG0140777.1"/>
    <property type="molecule type" value="Genomic_DNA"/>
</dbReference>
<feature type="domain" description="Nudix hydrolase" evidence="1">
    <location>
        <begin position="16"/>
        <end position="173"/>
    </location>
</feature>
<dbReference type="PROSITE" id="PS51462">
    <property type="entry name" value="NUDIX"/>
    <property type="match status" value="1"/>
</dbReference>
<dbReference type="AlphaFoldDB" id="A0A9P6NAK8"/>
<dbReference type="Gene3D" id="3.90.79.10">
    <property type="entry name" value="Nucleoside Triphosphate Pyrophosphohydrolase"/>
    <property type="match status" value="1"/>
</dbReference>
<sequence>MMSWMNPILCKGEDSKAAPKVVVVAYNYDHTSVLMTRQTLKEGKKKPPEKMKGYEFVRGHVWLEELQRYGFANDKAFKDQDTSSEVPKDIRPFWDAAKREFTEETGMECELSPQGIVRYVEDGYNLLVFKATVRNESKVRAPEKGRDNIWVAKAQVASTLQRNEMKAFWPKFL</sequence>
<evidence type="ECO:0000259" key="1">
    <source>
        <dbReference type="PROSITE" id="PS51462"/>
    </source>
</evidence>
<dbReference type="Proteomes" id="UP000886653">
    <property type="component" value="Unassembled WGS sequence"/>
</dbReference>